<dbReference type="EMBL" id="FR824086">
    <property type="protein sequence ID" value="CCA17892.1"/>
    <property type="molecule type" value="Genomic_DNA"/>
</dbReference>
<accession>F0W9S4</accession>
<proteinExistence type="predicted"/>
<sequence>MEGFIGFEFQNVWYQSVRSWNSTFAQGTRDHYCVHVMASVLLYILYTPCISLSSIP</sequence>
<gene>
    <name evidence="1" type="primary">AlNc14C41G3528</name>
    <name evidence="1" type="ORF">ALNC14_040350</name>
</gene>
<protein>
    <submittedName>
        <fullName evidence="1">AlNc14C41G3528 protein</fullName>
    </submittedName>
</protein>
<dbReference type="AlphaFoldDB" id="F0W9S4"/>
<name>F0W9S4_9STRA</name>
<evidence type="ECO:0000313" key="1">
    <source>
        <dbReference type="EMBL" id="CCA17892.1"/>
    </source>
</evidence>
<dbReference type="HOGENOM" id="CLU_3018254_0_0_1"/>
<organism evidence="1">
    <name type="scientific">Albugo laibachii Nc14</name>
    <dbReference type="NCBI Taxonomy" id="890382"/>
    <lineage>
        <taxon>Eukaryota</taxon>
        <taxon>Sar</taxon>
        <taxon>Stramenopiles</taxon>
        <taxon>Oomycota</taxon>
        <taxon>Peronosporomycetes</taxon>
        <taxon>Albuginales</taxon>
        <taxon>Albuginaceae</taxon>
        <taxon>Albugo</taxon>
    </lineage>
</organism>
<reference evidence="1" key="1">
    <citation type="journal article" date="2011" name="PLoS Biol.">
        <title>Gene gain and loss during evolution of obligate parasitism in the white rust pathogen of Arabidopsis thaliana.</title>
        <authorList>
            <person name="Kemen E."/>
            <person name="Gardiner A."/>
            <person name="Schultz-Larsen T."/>
            <person name="Kemen A.C."/>
            <person name="Balmuth A.L."/>
            <person name="Robert-Seilaniantz A."/>
            <person name="Bailey K."/>
            <person name="Holub E."/>
            <person name="Studholme D.J."/>
            <person name="Maclean D."/>
            <person name="Jones J.D."/>
        </authorList>
    </citation>
    <scope>NUCLEOTIDE SEQUENCE</scope>
</reference>
<reference evidence="1" key="2">
    <citation type="submission" date="2011-02" db="EMBL/GenBank/DDBJ databases">
        <authorList>
            <person name="MacLean D."/>
        </authorList>
    </citation>
    <scope>NUCLEOTIDE SEQUENCE</scope>
</reference>